<dbReference type="SFLD" id="SFLDS00057">
    <property type="entry name" value="Glutaminase/Asparaginase"/>
    <property type="match status" value="1"/>
</dbReference>
<dbReference type="SUPFAM" id="SSF51110">
    <property type="entry name" value="alpha-D-mannose-specific plant lectins"/>
    <property type="match status" value="1"/>
</dbReference>
<dbReference type="InterPro" id="IPR006034">
    <property type="entry name" value="Asparaginase/glutaminase-like"/>
</dbReference>
<dbReference type="GO" id="GO:0004067">
    <property type="term" value="F:asparaginase activity"/>
    <property type="evidence" value="ECO:0007669"/>
    <property type="project" value="UniProtKB-EC"/>
</dbReference>
<dbReference type="InterPro" id="IPR027474">
    <property type="entry name" value="L-asparaginase_N"/>
</dbReference>
<reference evidence="2 3" key="1">
    <citation type="submission" date="2022-08" db="EMBL/GenBank/DDBJ databases">
        <title>Polyphasic taxonomy analysis of Qipengyuania sp.RS5-5.</title>
        <authorList>
            <person name="Xamxidin M."/>
            <person name="Wu M."/>
        </authorList>
    </citation>
    <scope>NUCLEOTIDE SEQUENCE [LARGE SCALE GENOMIC DNA]</scope>
    <source>
        <strain evidence="2 3">RS5-5</strain>
    </source>
</reference>
<dbReference type="InterPro" id="IPR037152">
    <property type="entry name" value="L-asparaginase_N_sf"/>
</dbReference>
<dbReference type="InterPro" id="IPR001480">
    <property type="entry name" value="Bulb-type_lectin_dom"/>
</dbReference>
<dbReference type="InterPro" id="IPR036152">
    <property type="entry name" value="Asp/glu_Ase-like_sf"/>
</dbReference>
<evidence type="ECO:0000313" key="2">
    <source>
        <dbReference type="EMBL" id="MCR2834513.1"/>
    </source>
</evidence>
<sequence length="526" mass="54491">MNICVINTGGTISCVGEPLAPMSAATFATAAQAMLDPIIAEQLSNVTLTYETSLIFPESSTGTLDSTNLQPSDWCLMAEFILNNYAAFDGFVILHGTDSMDFTGAALPFLLNVFDSRGFGRAVLSKPVIVTGSQVPMFYAVPGSTTPSKINFNTDAFQNFCGAVACAALAIPEVCVYFASRLYRGNRSMKVNASEFPAFATPNYPPLARYGIELDLYRDVMLPGPVSSDISLDSPTALALAKNQLASITGAIDGFPVMQFNAFPAPYSVSAGTGVIANLIDACVGQGIKGLVLESYGEGNFPSGNPDTPASGAIYKALQSANAGGTVIVDCTQVMAGTVNDSAYASGAWLPSVGALSGADMTPMAGLAKTMILLAAGASNGWTLETIKTLIQLNLAGEVLNVSRLDSRTNAWLLPGQSITALDGSATLLNDPTNGPVLSGSDGSFLWSPSGSATSGQAGRLVVQNDGNLVLRSFDNSPLWATNTGNPAGASSALMLEGSWAKSGGSLSLSLYDYSGQQTSAVLFHQ</sequence>
<dbReference type="PROSITE" id="PS51732">
    <property type="entry name" value="ASN_GLN_ASE_3"/>
    <property type="match status" value="1"/>
</dbReference>
<dbReference type="InterPro" id="IPR040919">
    <property type="entry name" value="Asparaginase_C"/>
</dbReference>
<dbReference type="PANTHER" id="PTHR11707:SF28">
    <property type="entry name" value="60 KDA LYSOPHOSPHOLIPASE"/>
    <property type="match status" value="1"/>
</dbReference>
<organism evidence="2 3">
    <name type="scientific">Parerythrobacter lacustris</name>
    <dbReference type="NCBI Taxonomy" id="2969984"/>
    <lineage>
        <taxon>Bacteria</taxon>
        <taxon>Pseudomonadati</taxon>
        <taxon>Pseudomonadota</taxon>
        <taxon>Alphaproteobacteria</taxon>
        <taxon>Sphingomonadales</taxon>
        <taxon>Erythrobacteraceae</taxon>
        <taxon>Parerythrobacter</taxon>
    </lineage>
</organism>
<gene>
    <name evidence="2" type="ORF">NSO95_11195</name>
</gene>
<dbReference type="Gene3D" id="3.40.50.1170">
    <property type="entry name" value="L-asparaginase, N-terminal domain"/>
    <property type="match status" value="1"/>
</dbReference>
<dbReference type="RefSeq" id="WP_257596345.1">
    <property type="nucleotide sequence ID" value="NZ_JANKHH010000006.1"/>
</dbReference>
<comment type="caution">
    <text evidence="2">The sequence shown here is derived from an EMBL/GenBank/DDBJ whole genome shotgun (WGS) entry which is preliminary data.</text>
</comment>
<dbReference type="PANTHER" id="PTHR11707">
    <property type="entry name" value="L-ASPARAGINASE"/>
    <property type="match status" value="1"/>
</dbReference>
<dbReference type="EC" id="3.5.1.1" evidence="2"/>
<dbReference type="EMBL" id="JANKHH010000006">
    <property type="protein sequence ID" value="MCR2834513.1"/>
    <property type="molecule type" value="Genomic_DNA"/>
</dbReference>
<dbReference type="Gene3D" id="3.40.50.40">
    <property type="match status" value="1"/>
</dbReference>
<dbReference type="InterPro" id="IPR036426">
    <property type="entry name" value="Bulb-type_lectin_dom_sf"/>
</dbReference>
<evidence type="ECO:0000259" key="1">
    <source>
        <dbReference type="PROSITE" id="PS50927"/>
    </source>
</evidence>
<dbReference type="PIRSF" id="PIRSF500176">
    <property type="entry name" value="L_ASNase"/>
    <property type="match status" value="1"/>
</dbReference>
<dbReference type="Proteomes" id="UP001206067">
    <property type="component" value="Unassembled WGS sequence"/>
</dbReference>
<feature type="domain" description="Bulb-type lectin" evidence="1">
    <location>
        <begin position="404"/>
        <end position="524"/>
    </location>
</feature>
<dbReference type="SMART" id="SM00870">
    <property type="entry name" value="Asparaginase"/>
    <property type="match status" value="1"/>
</dbReference>
<accession>A0ABT1XS85</accession>
<dbReference type="Gene3D" id="2.90.10.10">
    <property type="entry name" value="Bulb-type lectin domain"/>
    <property type="match status" value="1"/>
</dbReference>
<protein>
    <submittedName>
        <fullName evidence="2">Asparaginase domain-containing protein</fullName>
        <ecNumber evidence="2">3.5.1.1</ecNumber>
    </submittedName>
</protein>
<dbReference type="Pfam" id="PF00710">
    <property type="entry name" value="Asparaginase"/>
    <property type="match status" value="1"/>
</dbReference>
<keyword evidence="3" id="KW-1185">Reference proteome</keyword>
<dbReference type="PROSITE" id="PS50927">
    <property type="entry name" value="BULB_LECTIN"/>
    <property type="match status" value="1"/>
</dbReference>
<keyword evidence="2" id="KW-0378">Hydrolase</keyword>
<name>A0ABT1XS85_9SPHN</name>
<evidence type="ECO:0000313" key="3">
    <source>
        <dbReference type="Proteomes" id="UP001206067"/>
    </source>
</evidence>
<dbReference type="PRINTS" id="PR00139">
    <property type="entry name" value="ASNGLNASE"/>
</dbReference>
<dbReference type="InterPro" id="IPR027473">
    <property type="entry name" value="L-asparaginase_C"/>
</dbReference>
<dbReference type="SUPFAM" id="SSF53774">
    <property type="entry name" value="Glutaminase/Asparaginase"/>
    <property type="match status" value="1"/>
</dbReference>
<proteinExistence type="predicted"/>
<dbReference type="Pfam" id="PF17763">
    <property type="entry name" value="Asparaginase_C"/>
    <property type="match status" value="1"/>
</dbReference>
<dbReference type="PIRSF" id="PIRSF001220">
    <property type="entry name" value="L-ASNase_gatD"/>
    <property type="match status" value="1"/>
</dbReference>